<dbReference type="Proteomes" id="UP000608923">
    <property type="component" value="Unassembled WGS sequence"/>
</dbReference>
<dbReference type="AlphaFoldDB" id="A0A8H9IMS9"/>
<evidence type="ECO:0000313" key="2">
    <source>
        <dbReference type="Proteomes" id="UP000608923"/>
    </source>
</evidence>
<sequence>MATLIQEVQAVLDFIDNINPYEQQISPFPVGQDLWGQEDRIVEGVENVLRNEGNDEFTLSPSENFIHIERKQK</sequence>
<keyword evidence="2" id="KW-1185">Reference proteome</keyword>
<name>A0A8H9IMS9_9BURK</name>
<protein>
    <submittedName>
        <fullName evidence="1">Uncharacterized protein</fullName>
    </submittedName>
</protein>
<dbReference type="EMBL" id="BMZN01000004">
    <property type="protein sequence ID" value="GHC52445.1"/>
    <property type="molecule type" value="Genomic_DNA"/>
</dbReference>
<comment type="caution">
    <text evidence="1">The sequence shown here is derived from an EMBL/GenBank/DDBJ whole genome shotgun (WGS) entry which is preliminary data.</text>
</comment>
<dbReference type="RefSeq" id="WP_189392969.1">
    <property type="nucleotide sequence ID" value="NZ_BMZN01000004.1"/>
</dbReference>
<organism evidence="1 2">
    <name type="scientific">Alcaligenes pakistanensis</name>
    <dbReference type="NCBI Taxonomy" id="1482717"/>
    <lineage>
        <taxon>Bacteria</taxon>
        <taxon>Pseudomonadati</taxon>
        <taxon>Pseudomonadota</taxon>
        <taxon>Betaproteobacteria</taxon>
        <taxon>Burkholderiales</taxon>
        <taxon>Alcaligenaceae</taxon>
        <taxon>Alcaligenes</taxon>
    </lineage>
</organism>
<gene>
    <name evidence="1" type="ORF">GCM10010096_25690</name>
</gene>
<reference evidence="2" key="1">
    <citation type="journal article" date="2019" name="Int. J. Syst. Evol. Microbiol.">
        <title>The Global Catalogue of Microorganisms (GCM) 10K type strain sequencing project: providing services to taxonomists for standard genome sequencing and annotation.</title>
        <authorList>
            <consortium name="The Broad Institute Genomics Platform"/>
            <consortium name="The Broad Institute Genome Sequencing Center for Infectious Disease"/>
            <person name="Wu L."/>
            <person name="Ma J."/>
        </authorList>
    </citation>
    <scope>NUCLEOTIDE SEQUENCE [LARGE SCALE GENOMIC DNA]</scope>
    <source>
        <strain evidence="2">KCTC 42083</strain>
    </source>
</reference>
<accession>A0A8H9IMS9</accession>
<evidence type="ECO:0000313" key="1">
    <source>
        <dbReference type="EMBL" id="GHC52445.1"/>
    </source>
</evidence>
<proteinExistence type="predicted"/>